<protein>
    <submittedName>
        <fullName evidence="4">SRPBCC domain-containing protein</fullName>
    </submittedName>
</protein>
<dbReference type="CDD" id="cd07814">
    <property type="entry name" value="SRPBCC_CalC_Aha1-like"/>
    <property type="match status" value="2"/>
</dbReference>
<proteinExistence type="inferred from homology"/>
<evidence type="ECO:0000313" key="5">
    <source>
        <dbReference type="Proteomes" id="UP000292003"/>
    </source>
</evidence>
<dbReference type="AlphaFoldDB" id="A0A4Q7JEJ1"/>
<dbReference type="Pfam" id="PF08327">
    <property type="entry name" value="AHSA1"/>
    <property type="match status" value="2"/>
</dbReference>
<comment type="similarity">
    <text evidence="1">Belongs to the AHA1 family.</text>
</comment>
<dbReference type="Gene3D" id="3.30.530.20">
    <property type="match status" value="2"/>
</dbReference>
<evidence type="ECO:0000256" key="1">
    <source>
        <dbReference type="ARBA" id="ARBA00006817"/>
    </source>
</evidence>
<name>A0A4Q7JEJ1_9PSEU</name>
<sequence>MSEVLTIDARIAAPPERVYAALTDAGALRVWLAEHAEVSLPEGRYEFWGRYTPQGERGRQWLVEAEPGRALRFGWRLDDQETTASFTLAADGDGTKVKLEQTGVPTVEQMMAHTGRRDGLHSLHTFWSLAVGTLAEYAEGRELTPKADFSPDRPLEIRAEVTVDDAPEAVFRSLTDPETVRRWFGWPVEIEPRVGGKVTLGADGEITEFEPGRVFVYVDGEMVTRWELEGSGGRTRLTFVQSGFTEAERDSAAQHEAGWLQGLAELKRLHATGGEPPRGRDLPGREG</sequence>
<dbReference type="Proteomes" id="UP000292003">
    <property type="component" value="Unassembled WGS sequence"/>
</dbReference>
<feature type="domain" description="Activator of Hsp90 ATPase homologue 1/2-like C-terminal" evidence="3">
    <location>
        <begin position="12"/>
        <end position="118"/>
    </location>
</feature>
<comment type="caution">
    <text evidence="4">The sequence shown here is derived from an EMBL/GenBank/DDBJ whole genome shotgun (WGS) entry which is preliminary data.</text>
</comment>
<dbReference type="RefSeq" id="WP_130473148.1">
    <property type="nucleotide sequence ID" value="NZ_SFCC01000001.1"/>
</dbReference>
<dbReference type="InterPro" id="IPR023393">
    <property type="entry name" value="START-like_dom_sf"/>
</dbReference>
<reference evidence="4 5" key="1">
    <citation type="submission" date="2019-02" db="EMBL/GenBank/DDBJ databases">
        <title>Draft genome sequence of Amycolatopsis sp. 8-3EHSu isolated from roots of Suaeda maritima.</title>
        <authorList>
            <person name="Duangmal K."/>
            <person name="Chantavorakit T."/>
        </authorList>
    </citation>
    <scope>NUCLEOTIDE SEQUENCE [LARGE SCALE GENOMIC DNA]</scope>
    <source>
        <strain evidence="4 5">8-3EHSu</strain>
    </source>
</reference>
<evidence type="ECO:0000256" key="2">
    <source>
        <dbReference type="SAM" id="MobiDB-lite"/>
    </source>
</evidence>
<organism evidence="4 5">
    <name type="scientific">Amycolatopsis suaedae</name>
    <dbReference type="NCBI Taxonomy" id="2510978"/>
    <lineage>
        <taxon>Bacteria</taxon>
        <taxon>Bacillati</taxon>
        <taxon>Actinomycetota</taxon>
        <taxon>Actinomycetes</taxon>
        <taxon>Pseudonocardiales</taxon>
        <taxon>Pseudonocardiaceae</taxon>
        <taxon>Amycolatopsis</taxon>
    </lineage>
</organism>
<gene>
    <name evidence="4" type="ORF">EWH70_00290</name>
</gene>
<dbReference type="EMBL" id="SFCC01000001">
    <property type="protein sequence ID" value="RZQ65576.1"/>
    <property type="molecule type" value="Genomic_DNA"/>
</dbReference>
<dbReference type="SUPFAM" id="SSF55961">
    <property type="entry name" value="Bet v1-like"/>
    <property type="match status" value="2"/>
</dbReference>
<feature type="compositionally biased region" description="Basic and acidic residues" evidence="2">
    <location>
        <begin position="277"/>
        <end position="287"/>
    </location>
</feature>
<dbReference type="InterPro" id="IPR013538">
    <property type="entry name" value="ASHA1/2-like_C"/>
</dbReference>
<feature type="region of interest" description="Disordered" evidence="2">
    <location>
        <begin position="267"/>
        <end position="287"/>
    </location>
</feature>
<evidence type="ECO:0000259" key="3">
    <source>
        <dbReference type="Pfam" id="PF08327"/>
    </source>
</evidence>
<feature type="domain" description="Activator of Hsp90 ATPase homologue 1/2-like C-terminal" evidence="3">
    <location>
        <begin position="167"/>
        <end position="269"/>
    </location>
</feature>
<accession>A0A4Q7JEJ1</accession>
<keyword evidence="5" id="KW-1185">Reference proteome</keyword>
<dbReference type="OrthoDB" id="4538425at2"/>
<evidence type="ECO:0000313" key="4">
    <source>
        <dbReference type="EMBL" id="RZQ65576.1"/>
    </source>
</evidence>